<evidence type="ECO:0000313" key="1">
    <source>
        <dbReference type="EMBL" id="KAF9648754.1"/>
    </source>
</evidence>
<comment type="caution">
    <text evidence="1">The sequence shown here is derived from an EMBL/GenBank/DDBJ whole genome shotgun (WGS) entry which is preliminary data.</text>
</comment>
<dbReference type="EMBL" id="MU118008">
    <property type="protein sequence ID" value="KAF9648754.1"/>
    <property type="molecule type" value="Genomic_DNA"/>
</dbReference>
<accession>A0ACB6ZGQ2</accession>
<name>A0ACB6ZGQ2_THEGA</name>
<reference evidence="1" key="2">
    <citation type="journal article" date="2020" name="Nat. Commun.">
        <title>Large-scale genome sequencing of mycorrhizal fungi provides insights into the early evolution of symbiotic traits.</title>
        <authorList>
            <person name="Miyauchi S."/>
            <person name="Kiss E."/>
            <person name="Kuo A."/>
            <person name="Drula E."/>
            <person name="Kohler A."/>
            <person name="Sanchez-Garcia M."/>
            <person name="Morin E."/>
            <person name="Andreopoulos B."/>
            <person name="Barry K.W."/>
            <person name="Bonito G."/>
            <person name="Buee M."/>
            <person name="Carver A."/>
            <person name="Chen C."/>
            <person name="Cichocki N."/>
            <person name="Clum A."/>
            <person name="Culley D."/>
            <person name="Crous P.W."/>
            <person name="Fauchery L."/>
            <person name="Girlanda M."/>
            <person name="Hayes R.D."/>
            <person name="Keri Z."/>
            <person name="LaButti K."/>
            <person name="Lipzen A."/>
            <person name="Lombard V."/>
            <person name="Magnuson J."/>
            <person name="Maillard F."/>
            <person name="Murat C."/>
            <person name="Nolan M."/>
            <person name="Ohm R.A."/>
            <person name="Pangilinan J."/>
            <person name="Pereira M.F."/>
            <person name="Perotto S."/>
            <person name="Peter M."/>
            <person name="Pfister S."/>
            <person name="Riley R."/>
            <person name="Sitrit Y."/>
            <person name="Stielow J.B."/>
            <person name="Szollosi G."/>
            <person name="Zifcakova L."/>
            <person name="Stursova M."/>
            <person name="Spatafora J.W."/>
            <person name="Tedersoo L."/>
            <person name="Vaario L.M."/>
            <person name="Yamada A."/>
            <person name="Yan M."/>
            <person name="Wang P."/>
            <person name="Xu J."/>
            <person name="Bruns T."/>
            <person name="Baldrian P."/>
            <person name="Vilgalys R."/>
            <person name="Dunand C."/>
            <person name="Henrissat B."/>
            <person name="Grigoriev I.V."/>
            <person name="Hibbett D."/>
            <person name="Nagy L.G."/>
            <person name="Martin F.M."/>
        </authorList>
    </citation>
    <scope>NUCLEOTIDE SEQUENCE</scope>
    <source>
        <strain evidence="1">P2</strain>
    </source>
</reference>
<reference evidence="1" key="1">
    <citation type="submission" date="2019-10" db="EMBL/GenBank/DDBJ databases">
        <authorList>
            <consortium name="DOE Joint Genome Institute"/>
            <person name="Kuo A."/>
            <person name="Miyauchi S."/>
            <person name="Kiss E."/>
            <person name="Drula E."/>
            <person name="Kohler A."/>
            <person name="Sanchez-Garcia M."/>
            <person name="Andreopoulos B."/>
            <person name="Barry K.W."/>
            <person name="Bonito G."/>
            <person name="Buee M."/>
            <person name="Carver A."/>
            <person name="Chen C."/>
            <person name="Cichocki N."/>
            <person name="Clum A."/>
            <person name="Culley D."/>
            <person name="Crous P.W."/>
            <person name="Fauchery L."/>
            <person name="Girlanda M."/>
            <person name="Hayes R."/>
            <person name="Keri Z."/>
            <person name="Labutti K."/>
            <person name="Lipzen A."/>
            <person name="Lombard V."/>
            <person name="Magnuson J."/>
            <person name="Maillard F."/>
            <person name="Morin E."/>
            <person name="Murat C."/>
            <person name="Nolan M."/>
            <person name="Ohm R."/>
            <person name="Pangilinan J."/>
            <person name="Pereira M."/>
            <person name="Perotto S."/>
            <person name="Peter M."/>
            <person name="Riley R."/>
            <person name="Sitrit Y."/>
            <person name="Stielow B."/>
            <person name="Szollosi G."/>
            <person name="Zifcakova L."/>
            <person name="Stursova M."/>
            <person name="Spatafora J.W."/>
            <person name="Tedersoo L."/>
            <person name="Vaario L.-M."/>
            <person name="Yamada A."/>
            <person name="Yan M."/>
            <person name="Wang P."/>
            <person name="Xu J."/>
            <person name="Bruns T."/>
            <person name="Baldrian P."/>
            <person name="Vilgalys R."/>
            <person name="Henrissat B."/>
            <person name="Grigoriev I.V."/>
            <person name="Hibbett D."/>
            <person name="Nagy L.G."/>
            <person name="Martin F.M."/>
        </authorList>
    </citation>
    <scope>NUCLEOTIDE SEQUENCE</scope>
    <source>
        <strain evidence="1">P2</strain>
    </source>
</reference>
<gene>
    <name evidence="1" type="ORF">BDM02DRAFT_2072528</name>
</gene>
<evidence type="ECO:0000313" key="2">
    <source>
        <dbReference type="Proteomes" id="UP000886501"/>
    </source>
</evidence>
<proteinExistence type="predicted"/>
<sequence length="177" mass="19500">MVRGAWGVVSVHPNELSPPHFRAAFPGIACQIGNAISSPVIRIIINLSERRRITYKGKKVEPPRSVIGIATATIAITRYSRLLLVRGIRGVASGLPILPDARTRHPVLDLLGSRHSLGDKDKKTSPKIVGDARSPLKKASISWHISKSWKVRYNHTAPGDRTASWTRAYKHPGDIRL</sequence>
<organism evidence="1 2">
    <name type="scientific">Thelephora ganbajun</name>
    <name type="common">Ganba fungus</name>
    <dbReference type="NCBI Taxonomy" id="370292"/>
    <lineage>
        <taxon>Eukaryota</taxon>
        <taxon>Fungi</taxon>
        <taxon>Dikarya</taxon>
        <taxon>Basidiomycota</taxon>
        <taxon>Agaricomycotina</taxon>
        <taxon>Agaricomycetes</taxon>
        <taxon>Thelephorales</taxon>
        <taxon>Thelephoraceae</taxon>
        <taxon>Thelephora</taxon>
    </lineage>
</organism>
<protein>
    <submittedName>
        <fullName evidence="1">Uncharacterized protein</fullName>
    </submittedName>
</protein>
<dbReference type="Proteomes" id="UP000886501">
    <property type="component" value="Unassembled WGS sequence"/>
</dbReference>
<keyword evidence="2" id="KW-1185">Reference proteome</keyword>